<dbReference type="SUPFAM" id="SSF52467">
    <property type="entry name" value="DHS-like NAD/FAD-binding domain"/>
    <property type="match status" value="1"/>
</dbReference>
<evidence type="ECO:0000256" key="4">
    <source>
        <dbReference type="ARBA" id="ARBA00022827"/>
    </source>
</evidence>
<dbReference type="Gene3D" id="3.40.50.620">
    <property type="entry name" value="HUPs"/>
    <property type="match status" value="1"/>
</dbReference>
<dbReference type="SUPFAM" id="SSF52402">
    <property type="entry name" value="Adenine nucleotide alpha hydrolases-like"/>
    <property type="match status" value="1"/>
</dbReference>
<dbReference type="SMART" id="SM00893">
    <property type="entry name" value="ETF"/>
    <property type="match status" value="1"/>
</dbReference>
<dbReference type="PIRSF" id="PIRSF000089">
    <property type="entry name" value="Electra_flavoP_a"/>
    <property type="match status" value="1"/>
</dbReference>
<feature type="domain" description="Electron transfer flavoprotein alpha/beta-subunit N-terminal" evidence="6">
    <location>
        <begin position="7"/>
        <end position="199"/>
    </location>
</feature>
<evidence type="ECO:0000259" key="6">
    <source>
        <dbReference type="SMART" id="SM00893"/>
    </source>
</evidence>
<sequence length="333" mass="35523">MSDYKNIWVFIETAKGEAKNVGLELLNEGKRLAQVKQEKVVAVIIGNNNEAAAQVAIAYGADQVISIEGEEYLDFNADGYTNVMVQLVEKYLPSTILVGATNNGRDVASRTATRLRTGLTADCTGLDINEDGLVAWTRPAFGGNLMATILCPATKPQIGTIRPGVFKKAEPDASRTVEIIKEEIKTPVEMIRTKIVDTIKAVGDLGVKLEEAEVIVSGGRGLEKPENFALLQELADVLGGTVGASRVAVDAGWVPVQKQVGQTGKTVGPKIYIAVGISGAVQHLVGMSSSDTIIAINMDPDAPIFDIADYGLVGDLFEIIPVLIEEFKKLKAS</sequence>
<dbReference type="InterPro" id="IPR014731">
    <property type="entry name" value="ETF_asu_C"/>
</dbReference>
<dbReference type="EMBL" id="JANPWE010000007">
    <property type="protein sequence ID" value="MCR6546382.1"/>
    <property type="molecule type" value="Genomic_DNA"/>
</dbReference>
<reference evidence="7 8" key="1">
    <citation type="submission" date="2022-08" db="EMBL/GenBank/DDBJ databases">
        <title>Proteogenomics of the novel Dehalobacterium formicoaceticum strain EZ94 highlights a key role of methyltransferases during anaerobic dichloromethane degradation.</title>
        <authorList>
            <person name="Wasmund K."/>
        </authorList>
    </citation>
    <scope>NUCLEOTIDE SEQUENCE [LARGE SCALE GENOMIC DNA]</scope>
    <source>
        <strain evidence="7 8">EZ94</strain>
    </source>
</reference>
<organism evidence="7 8">
    <name type="scientific">Dehalobacterium formicoaceticum</name>
    <dbReference type="NCBI Taxonomy" id="51515"/>
    <lineage>
        <taxon>Bacteria</taxon>
        <taxon>Bacillati</taxon>
        <taxon>Bacillota</taxon>
        <taxon>Clostridia</taxon>
        <taxon>Eubacteriales</taxon>
        <taxon>Peptococcaceae</taxon>
        <taxon>Dehalobacterium</taxon>
    </lineage>
</organism>
<keyword evidence="5" id="KW-0249">Electron transport</keyword>
<dbReference type="Pfam" id="PF00766">
    <property type="entry name" value="ETF_alpha"/>
    <property type="match status" value="1"/>
</dbReference>
<evidence type="ECO:0000256" key="5">
    <source>
        <dbReference type="ARBA" id="ARBA00022982"/>
    </source>
</evidence>
<accession>A0ABT1Y663</accession>
<evidence type="ECO:0000256" key="2">
    <source>
        <dbReference type="ARBA" id="ARBA00022448"/>
    </source>
</evidence>
<name>A0ABT1Y663_9FIRM</name>
<keyword evidence="3" id="KW-0285">Flavoprotein</keyword>
<dbReference type="InterPro" id="IPR001308">
    <property type="entry name" value="ETF_a/FixB"/>
</dbReference>
<keyword evidence="4" id="KW-0274">FAD</keyword>
<dbReference type="PROSITE" id="PS00696">
    <property type="entry name" value="ETF_ALPHA"/>
    <property type="match status" value="1"/>
</dbReference>
<dbReference type="Proteomes" id="UP001524944">
    <property type="component" value="Unassembled WGS sequence"/>
</dbReference>
<dbReference type="InterPro" id="IPR014730">
    <property type="entry name" value="ETF_a/b_N"/>
</dbReference>
<comment type="caution">
    <text evidence="7">The sequence shown here is derived from an EMBL/GenBank/DDBJ whole genome shotgun (WGS) entry which is preliminary data.</text>
</comment>
<proteinExistence type="inferred from homology"/>
<dbReference type="Gene3D" id="3.40.50.1220">
    <property type="entry name" value="TPP-binding domain"/>
    <property type="match status" value="1"/>
</dbReference>
<dbReference type="CDD" id="cd01715">
    <property type="entry name" value="ETF_alpha"/>
    <property type="match status" value="1"/>
</dbReference>
<evidence type="ECO:0000256" key="3">
    <source>
        <dbReference type="ARBA" id="ARBA00022630"/>
    </source>
</evidence>
<dbReference type="InterPro" id="IPR018206">
    <property type="entry name" value="ETF_asu_C_CS"/>
</dbReference>
<dbReference type="PANTHER" id="PTHR43153">
    <property type="entry name" value="ELECTRON TRANSFER FLAVOPROTEIN ALPHA"/>
    <property type="match status" value="1"/>
</dbReference>
<dbReference type="InterPro" id="IPR029035">
    <property type="entry name" value="DHS-like_NAD/FAD-binding_dom"/>
</dbReference>
<dbReference type="Pfam" id="PF01012">
    <property type="entry name" value="ETF"/>
    <property type="match status" value="1"/>
</dbReference>
<dbReference type="PANTHER" id="PTHR43153:SF1">
    <property type="entry name" value="ELECTRON TRANSFER FLAVOPROTEIN SUBUNIT ALPHA, MITOCHONDRIAL"/>
    <property type="match status" value="1"/>
</dbReference>
<keyword evidence="2" id="KW-0813">Transport</keyword>
<dbReference type="RefSeq" id="WP_089610470.1">
    <property type="nucleotide sequence ID" value="NZ_CP022121.1"/>
</dbReference>
<protein>
    <submittedName>
        <fullName evidence="7">Electron transfer flavoprotein subunit alpha/FixB family protein</fullName>
    </submittedName>
</protein>
<evidence type="ECO:0000256" key="1">
    <source>
        <dbReference type="ARBA" id="ARBA00005817"/>
    </source>
</evidence>
<evidence type="ECO:0000313" key="7">
    <source>
        <dbReference type="EMBL" id="MCR6546382.1"/>
    </source>
</evidence>
<dbReference type="InterPro" id="IPR033947">
    <property type="entry name" value="ETF_alpha_N"/>
</dbReference>
<evidence type="ECO:0000313" key="8">
    <source>
        <dbReference type="Proteomes" id="UP001524944"/>
    </source>
</evidence>
<gene>
    <name evidence="7" type="ORF">NVS47_12825</name>
</gene>
<dbReference type="InterPro" id="IPR014729">
    <property type="entry name" value="Rossmann-like_a/b/a_fold"/>
</dbReference>
<keyword evidence="8" id="KW-1185">Reference proteome</keyword>
<comment type="similarity">
    <text evidence="1">Belongs to the ETF alpha-subunit/FixB family.</text>
</comment>